<feature type="transmembrane region" description="Helical" evidence="8">
    <location>
        <begin position="195"/>
        <end position="218"/>
    </location>
</feature>
<dbReference type="GO" id="GO:0055075">
    <property type="term" value="P:potassium ion homeostasis"/>
    <property type="evidence" value="ECO:0007669"/>
    <property type="project" value="TreeGrafter"/>
</dbReference>
<dbReference type="InterPro" id="IPR004842">
    <property type="entry name" value="SLC12A_fam"/>
</dbReference>
<feature type="transmembrane region" description="Helical" evidence="8">
    <location>
        <begin position="510"/>
        <end position="528"/>
    </location>
</feature>
<reference evidence="13" key="2">
    <citation type="submission" date="2025-04" db="UniProtKB">
        <authorList>
            <consortium name="RefSeq"/>
        </authorList>
    </citation>
    <scope>IDENTIFICATION</scope>
    <source>
        <tissue evidence="13">Whole body</tissue>
    </source>
</reference>
<feature type="transmembrane region" description="Helical" evidence="8">
    <location>
        <begin position="428"/>
        <end position="450"/>
    </location>
</feature>
<dbReference type="RefSeq" id="XP_025411392.1">
    <property type="nucleotide sequence ID" value="XM_025555607.1"/>
</dbReference>
<comment type="subcellular location">
    <subcellularLocation>
        <location evidence="1">Membrane</location>
        <topology evidence="1">Multi-pass membrane protein</topology>
    </subcellularLocation>
</comment>
<dbReference type="OrthoDB" id="2020542at2759"/>
<feature type="domain" description="Amino acid permease/ SLC12A" evidence="9">
    <location>
        <begin position="79"/>
        <end position="570"/>
    </location>
</feature>
<dbReference type="AlphaFoldDB" id="A0A2S2Q248"/>
<evidence type="ECO:0000256" key="8">
    <source>
        <dbReference type="SAM" id="Phobius"/>
    </source>
</evidence>
<accession>A0A2S2Q248</accession>
<feature type="transmembrane region" description="Helical" evidence="8">
    <location>
        <begin position="374"/>
        <end position="397"/>
    </location>
</feature>
<keyword evidence="5 8" id="KW-0812">Transmembrane</keyword>
<evidence type="ECO:0000313" key="11">
    <source>
        <dbReference type="EMBL" id="MBY71857.1"/>
    </source>
</evidence>
<evidence type="ECO:0000256" key="1">
    <source>
        <dbReference type="ARBA" id="ARBA00004141"/>
    </source>
</evidence>
<evidence type="ECO:0000313" key="13">
    <source>
        <dbReference type="RefSeq" id="XP_025411392.1"/>
    </source>
</evidence>
<sequence>MSAGNQSSIDVSFAGNVGEKIPLVNRRRQVFDYFTRLFTNSNNGSDESSKDGYVEFGNIGEATSGRTLGPFAGVFAPVCLSMFSALLFLRVGFVIGNAGLVETLFQFAIAYTIIVFTVMSVCAISTNGAVEGGGAYFMISRTLGPELGGSIGTLFFLANIVSSALCLTGCVEGLIDNFGESGYLMPENSYILADGHWWRFTYTSLLNFLNLLICLIGASLFAKTTVIIFAIVVICLLSSFISFFLKSPQQIEVPAANIFVNETNTTVFLNYTGFSLTTFTENLGPNFGYDYTSNNIAVNFSSVFGVLFCGVTGILAGANMSGNLKNPSHSIPRGTLGGVLFTFISYISLSVLVAATCSQKLLQENYVFLMPINIWPPFISIGILTATFSASLSCLIGSSRVLEALAKDCIYGRLLHFVNYGVWRSNPVAAVVFSWLLVQMILFIGSLNVIAQLNSILFLLAYVALNLTCLGLDLTSAPNFRPSFKYFSSWTCSLGLMGSVVMMFVINPFYASTSFGLCLLLILLLHFFSPCEATEWGSISQALLFHQVRKYLLLLDSRKSHIKFWRPQMLLMVANPRSSCPTITFVNDLKKSGLFVLGHVKVDESEKNLDYTDKNISSWLGLVDHVKVKAFVELTVANSVREGLHHLIRLSGIGAMKPNTVVFGFYDDKVPLDYFTRLDSAYKTTAFQGITASDEKFCLRSPNEEKHLGATEYVSMINDVFLMRKNICICRHFDLYNKADIIKNTKYKYIDVWPVNFFGPSMNDAYDTSSLFMMQLSCIIKMVAVYKKHTLRVHLLNTIDIQSQRLQLKQLLFTLRINAVINEVIDWSQIDITTLDSDRNTYILKANELIRNQSSETAICFVYLPMPKESQGSDLQNINYLNALTDLTNNLPPTVLVHGVSVVTSTTL</sequence>
<evidence type="ECO:0000256" key="2">
    <source>
        <dbReference type="ARBA" id="ARBA00010593"/>
    </source>
</evidence>
<comment type="similarity">
    <text evidence="2">Belongs to the SLC12A transporter family.</text>
</comment>
<evidence type="ECO:0000256" key="3">
    <source>
        <dbReference type="ARBA" id="ARBA00019359"/>
    </source>
</evidence>
<dbReference type="Proteomes" id="UP000694846">
    <property type="component" value="Unplaced"/>
</dbReference>
<keyword evidence="7 8" id="KW-0472">Membrane</keyword>
<keyword evidence="12" id="KW-1185">Reference proteome</keyword>
<feature type="transmembrane region" description="Helical" evidence="8">
    <location>
        <begin position="296"/>
        <end position="318"/>
    </location>
</feature>
<dbReference type="GO" id="GO:0016020">
    <property type="term" value="C:membrane"/>
    <property type="evidence" value="ECO:0007669"/>
    <property type="project" value="UniProtKB-SubCell"/>
</dbReference>
<keyword evidence="6 8" id="KW-1133">Transmembrane helix</keyword>
<dbReference type="Pfam" id="PF03522">
    <property type="entry name" value="SLC12"/>
    <property type="match status" value="1"/>
</dbReference>
<dbReference type="GO" id="GO:0006884">
    <property type="term" value="P:cell volume homeostasis"/>
    <property type="evidence" value="ECO:0007669"/>
    <property type="project" value="TreeGrafter"/>
</dbReference>
<feature type="transmembrane region" description="Helical" evidence="8">
    <location>
        <begin position="225"/>
        <end position="245"/>
    </location>
</feature>
<dbReference type="GO" id="GO:0055064">
    <property type="term" value="P:chloride ion homeostasis"/>
    <property type="evidence" value="ECO:0007669"/>
    <property type="project" value="TreeGrafter"/>
</dbReference>
<protein>
    <recommendedName>
        <fullName evidence="3">Solute carrier family 12 member 9</fullName>
    </recommendedName>
</protein>
<dbReference type="Pfam" id="PF00324">
    <property type="entry name" value="AA_permease"/>
    <property type="match status" value="1"/>
</dbReference>
<dbReference type="InterPro" id="IPR018491">
    <property type="entry name" value="SLC12_C"/>
</dbReference>
<feature type="transmembrane region" description="Helical" evidence="8">
    <location>
        <begin position="456"/>
        <end position="474"/>
    </location>
</feature>
<organism evidence="11">
    <name type="scientific">Sipha flava</name>
    <name type="common">yellow sugarcane aphid</name>
    <dbReference type="NCBI Taxonomy" id="143950"/>
    <lineage>
        <taxon>Eukaryota</taxon>
        <taxon>Metazoa</taxon>
        <taxon>Ecdysozoa</taxon>
        <taxon>Arthropoda</taxon>
        <taxon>Hexapoda</taxon>
        <taxon>Insecta</taxon>
        <taxon>Pterygota</taxon>
        <taxon>Neoptera</taxon>
        <taxon>Paraneoptera</taxon>
        <taxon>Hemiptera</taxon>
        <taxon>Sternorrhyncha</taxon>
        <taxon>Aphidomorpha</taxon>
        <taxon>Aphidoidea</taxon>
        <taxon>Aphididae</taxon>
        <taxon>Sipha</taxon>
    </lineage>
</organism>
<dbReference type="EMBL" id="GGMS01002654">
    <property type="protein sequence ID" value="MBY71857.1"/>
    <property type="molecule type" value="Transcribed_RNA"/>
</dbReference>
<feature type="transmembrane region" description="Helical" evidence="8">
    <location>
        <begin position="339"/>
        <end position="362"/>
    </location>
</feature>
<evidence type="ECO:0000313" key="12">
    <source>
        <dbReference type="Proteomes" id="UP000694846"/>
    </source>
</evidence>
<gene>
    <name evidence="11" type="primary">slc12a9</name>
    <name evidence="13" type="synonym">LOC112684223</name>
    <name evidence="11" type="ORF">g.113424</name>
</gene>
<reference evidence="11" key="1">
    <citation type="submission" date="2018-04" db="EMBL/GenBank/DDBJ databases">
        <title>Transcriptome assembly of Sipha flava.</title>
        <authorList>
            <person name="Scully E.D."/>
            <person name="Geib S.M."/>
            <person name="Palmer N.A."/>
            <person name="Koch K."/>
            <person name="Bradshaw J."/>
            <person name="Heng-Moss T."/>
            <person name="Sarath G."/>
        </authorList>
    </citation>
    <scope>NUCLEOTIDE SEQUENCE</scope>
</reference>
<evidence type="ECO:0000259" key="10">
    <source>
        <dbReference type="Pfam" id="PF03522"/>
    </source>
</evidence>
<name>A0A2S2Q248_9HEMI</name>
<dbReference type="GO" id="GO:0015379">
    <property type="term" value="F:potassium:chloride symporter activity"/>
    <property type="evidence" value="ECO:0007669"/>
    <property type="project" value="TreeGrafter"/>
</dbReference>
<dbReference type="PANTHER" id="PTHR11827">
    <property type="entry name" value="SOLUTE CARRIER FAMILY 12, CATION COTRANSPORTERS"/>
    <property type="match status" value="1"/>
</dbReference>
<proteinExistence type="inferred from homology"/>
<dbReference type="PANTHER" id="PTHR11827:SF72">
    <property type="entry name" value="GH08340P"/>
    <property type="match status" value="1"/>
</dbReference>
<keyword evidence="4" id="KW-0813">Transport</keyword>
<evidence type="ECO:0000256" key="5">
    <source>
        <dbReference type="ARBA" id="ARBA00022692"/>
    </source>
</evidence>
<feature type="domain" description="SLC12A transporter C-terminal" evidence="10">
    <location>
        <begin position="589"/>
        <end position="668"/>
    </location>
</feature>
<evidence type="ECO:0000256" key="7">
    <source>
        <dbReference type="ARBA" id="ARBA00023136"/>
    </source>
</evidence>
<dbReference type="FunFam" id="1.20.1740.10:FF:000013">
    <property type="entry name" value="Solute carrier family 12 member"/>
    <property type="match status" value="1"/>
</dbReference>
<evidence type="ECO:0000256" key="4">
    <source>
        <dbReference type="ARBA" id="ARBA00022448"/>
    </source>
</evidence>
<evidence type="ECO:0000256" key="6">
    <source>
        <dbReference type="ARBA" id="ARBA00022989"/>
    </source>
</evidence>
<dbReference type="Gene3D" id="1.20.1740.10">
    <property type="entry name" value="Amino acid/polyamine transporter I"/>
    <property type="match status" value="1"/>
</dbReference>
<dbReference type="InterPro" id="IPR004841">
    <property type="entry name" value="AA-permease/SLC12A_dom"/>
</dbReference>
<feature type="transmembrane region" description="Helical" evidence="8">
    <location>
        <begin position="486"/>
        <end position="504"/>
    </location>
</feature>
<feature type="transmembrane region" description="Helical" evidence="8">
    <location>
        <begin position="108"/>
        <end position="130"/>
    </location>
</feature>
<feature type="transmembrane region" description="Helical" evidence="8">
    <location>
        <begin position="74"/>
        <end position="96"/>
    </location>
</feature>
<evidence type="ECO:0000259" key="9">
    <source>
        <dbReference type="Pfam" id="PF00324"/>
    </source>
</evidence>
<feature type="transmembrane region" description="Helical" evidence="8">
    <location>
        <begin position="151"/>
        <end position="175"/>
    </location>
</feature>